<keyword evidence="1" id="KW-0812">Transmembrane</keyword>
<dbReference type="AlphaFoldDB" id="A0AAU9LXU9"/>
<protein>
    <submittedName>
        <fullName evidence="2">Uncharacterized protein</fullName>
    </submittedName>
</protein>
<dbReference type="Proteomes" id="UP001157418">
    <property type="component" value="Unassembled WGS sequence"/>
</dbReference>
<feature type="transmembrane region" description="Helical" evidence="1">
    <location>
        <begin position="82"/>
        <end position="107"/>
    </location>
</feature>
<keyword evidence="1" id="KW-0472">Membrane</keyword>
<gene>
    <name evidence="2" type="ORF">LVIROSA_LOCUS2407</name>
</gene>
<accession>A0AAU9LXU9</accession>
<keyword evidence="1" id="KW-1133">Transmembrane helix</keyword>
<dbReference type="EMBL" id="CAKMRJ010000001">
    <property type="protein sequence ID" value="CAH1414495.1"/>
    <property type="molecule type" value="Genomic_DNA"/>
</dbReference>
<sequence length="109" mass="12374">MVSFGICFPILCSGQFMPFERFLMLRVFRRFSSPVFHPITFRLLAFFSIFISTNLLFLLCFDLSLRSFSSFSVSSSNCRFTIDVVVGFGGVTAISSSILYLLLLHFIPS</sequence>
<organism evidence="2 3">
    <name type="scientific">Lactuca virosa</name>
    <dbReference type="NCBI Taxonomy" id="75947"/>
    <lineage>
        <taxon>Eukaryota</taxon>
        <taxon>Viridiplantae</taxon>
        <taxon>Streptophyta</taxon>
        <taxon>Embryophyta</taxon>
        <taxon>Tracheophyta</taxon>
        <taxon>Spermatophyta</taxon>
        <taxon>Magnoliopsida</taxon>
        <taxon>eudicotyledons</taxon>
        <taxon>Gunneridae</taxon>
        <taxon>Pentapetalae</taxon>
        <taxon>asterids</taxon>
        <taxon>campanulids</taxon>
        <taxon>Asterales</taxon>
        <taxon>Asteraceae</taxon>
        <taxon>Cichorioideae</taxon>
        <taxon>Cichorieae</taxon>
        <taxon>Lactucinae</taxon>
        <taxon>Lactuca</taxon>
    </lineage>
</organism>
<reference evidence="2 3" key="1">
    <citation type="submission" date="2022-01" db="EMBL/GenBank/DDBJ databases">
        <authorList>
            <person name="Xiong W."/>
            <person name="Schranz E."/>
        </authorList>
    </citation>
    <scope>NUCLEOTIDE SEQUENCE [LARGE SCALE GENOMIC DNA]</scope>
</reference>
<name>A0AAU9LXU9_9ASTR</name>
<evidence type="ECO:0000313" key="2">
    <source>
        <dbReference type="EMBL" id="CAH1414495.1"/>
    </source>
</evidence>
<comment type="caution">
    <text evidence="2">The sequence shown here is derived from an EMBL/GenBank/DDBJ whole genome shotgun (WGS) entry which is preliminary data.</text>
</comment>
<proteinExistence type="predicted"/>
<evidence type="ECO:0000313" key="3">
    <source>
        <dbReference type="Proteomes" id="UP001157418"/>
    </source>
</evidence>
<keyword evidence="3" id="KW-1185">Reference proteome</keyword>
<feature type="transmembrane region" description="Helical" evidence="1">
    <location>
        <begin position="40"/>
        <end position="61"/>
    </location>
</feature>
<evidence type="ECO:0000256" key="1">
    <source>
        <dbReference type="SAM" id="Phobius"/>
    </source>
</evidence>